<evidence type="ECO:0000313" key="3">
    <source>
        <dbReference type="Proteomes" id="UP000001449"/>
    </source>
</evidence>
<dbReference type="Pfam" id="PF17784">
    <property type="entry name" value="Sulfotransfer_4"/>
    <property type="match status" value="1"/>
</dbReference>
<keyword evidence="3" id="KW-1185">Reference proteome</keyword>
<feature type="region of interest" description="Disordered" evidence="1">
    <location>
        <begin position="91"/>
        <end position="123"/>
    </location>
</feature>
<feature type="compositionally biased region" description="Acidic residues" evidence="1">
    <location>
        <begin position="92"/>
        <end position="109"/>
    </location>
</feature>
<dbReference type="InterPro" id="IPR027417">
    <property type="entry name" value="P-loop_NTPase"/>
</dbReference>
<dbReference type="PANTHER" id="PTHR36978:SF4">
    <property type="entry name" value="P-LOOP CONTAINING NUCLEOSIDE TRIPHOSPHATE HYDROLASE PROTEIN"/>
    <property type="match status" value="1"/>
</dbReference>
<gene>
    <name evidence="2" type="ORF">THAPSDRAFT_8582</name>
</gene>
<dbReference type="EMBL" id="CM000646">
    <property type="protein sequence ID" value="EED89933.1"/>
    <property type="molecule type" value="Genomic_DNA"/>
</dbReference>
<proteinExistence type="predicted"/>
<dbReference type="RefSeq" id="XP_002292737.1">
    <property type="nucleotide sequence ID" value="XM_002292701.1"/>
</dbReference>
<dbReference type="Proteomes" id="UP000001449">
    <property type="component" value="Chromosome 10"/>
</dbReference>
<organism evidence="2 3">
    <name type="scientific">Thalassiosira pseudonana</name>
    <name type="common">Marine diatom</name>
    <name type="synonym">Cyclotella nana</name>
    <dbReference type="NCBI Taxonomy" id="35128"/>
    <lineage>
        <taxon>Eukaryota</taxon>
        <taxon>Sar</taxon>
        <taxon>Stramenopiles</taxon>
        <taxon>Ochrophyta</taxon>
        <taxon>Bacillariophyta</taxon>
        <taxon>Coscinodiscophyceae</taxon>
        <taxon>Thalassiosirophycidae</taxon>
        <taxon>Thalassiosirales</taxon>
        <taxon>Thalassiosiraceae</taxon>
        <taxon>Thalassiosira</taxon>
    </lineage>
</organism>
<dbReference type="InParanoid" id="B8C8T7"/>
<dbReference type="InterPro" id="IPR040632">
    <property type="entry name" value="Sulfotransfer_4"/>
</dbReference>
<accession>B8C8T7</accession>
<dbReference type="GeneID" id="7450774"/>
<reference evidence="2 3" key="1">
    <citation type="journal article" date="2004" name="Science">
        <title>The genome of the diatom Thalassiosira pseudonana: ecology, evolution, and metabolism.</title>
        <authorList>
            <person name="Armbrust E.V."/>
            <person name="Berges J.A."/>
            <person name="Bowler C."/>
            <person name="Green B.R."/>
            <person name="Martinez D."/>
            <person name="Putnam N.H."/>
            <person name="Zhou S."/>
            <person name="Allen A.E."/>
            <person name="Apt K.E."/>
            <person name="Bechner M."/>
            <person name="Brzezinski M.A."/>
            <person name="Chaal B.K."/>
            <person name="Chiovitti A."/>
            <person name="Davis A.K."/>
            <person name="Demarest M.S."/>
            <person name="Detter J.C."/>
            <person name="Glavina T."/>
            <person name="Goodstein D."/>
            <person name="Hadi M.Z."/>
            <person name="Hellsten U."/>
            <person name="Hildebrand M."/>
            <person name="Jenkins B.D."/>
            <person name="Jurka J."/>
            <person name="Kapitonov V.V."/>
            <person name="Kroger N."/>
            <person name="Lau W.W."/>
            <person name="Lane T.W."/>
            <person name="Larimer F.W."/>
            <person name="Lippmeier J.C."/>
            <person name="Lucas S."/>
            <person name="Medina M."/>
            <person name="Montsant A."/>
            <person name="Obornik M."/>
            <person name="Parker M.S."/>
            <person name="Palenik B."/>
            <person name="Pazour G.J."/>
            <person name="Richardson P.M."/>
            <person name="Rynearson T.A."/>
            <person name="Saito M.A."/>
            <person name="Schwartz D.C."/>
            <person name="Thamatrakoln K."/>
            <person name="Valentin K."/>
            <person name="Vardi A."/>
            <person name="Wilkerson F.P."/>
            <person name="Rokhsar D.S."/>
        </authorList>
    </citation>
    <scope>NUCLEOTIDE SEQUENCE [LARGE SCALE GENOMIC DNA]</scope>
    <source>
        <strain evidence="2 3">CCMP1335</strain>
    </source>
</reference>
<feature type="region of interest" description="Disordered" evidence="1">
    <location>
        <begin position="49"/>
        <end position="70"/>
    </location>
</feature>
<dbReference type="Gene3D" id="3.40.50.300">
    <property type="entry name" value="P-loop containing nucleotide triphosphate hydrolases"/>
    <property type="match status" value="3"/>
</dbReference>
<dbReference type="eggNOG" id="ENOG502SC8F">
    <property type="taxonomic scope" value="Eukaryota"/>
</dbReference>
<dbReference type="AlphaFoldDB" id="B8C8T7"/>
<sequence>MSSQSSLPIKKVVIATTLLIILVGTINNAKRVHVQLTSIMSGQTEYEEGLEGTHRRGSKGVANDGGKRIFRNNKRKGNALLTSSTVAGEVSLNEEERIDDGASDDEDDATTTTKTTPPSCLTAHKNTIPPTLFTKLPKPYINLGFPKMGTSSLHAFFECGGLTSLHYRCGRNHPSCAKCMLQNLNAELPLLSEPYCGQADSYAQIDNGTFFPQISLLDEIHKGYPNATFFLTFRSMEAWYRSISHWPPRPGGPHMVDRFKKLDLPGLPADKGDNLQEFSDWYCQHVERVRALVAQHPSHSLVEVDIEDDNVGSMMNQLFGIDASCWRHSNANANIHPELNASVLEQSKHFKNAPGDGYPDVVDKEQSGNNNDSSVEEVESSAKDTDDNEYPDEEQNDGAESNLEDSDDDKDDDDASGDIDESNIIITNSTSHYFNAECFRARANTVPSSLYGKLPKPYINLGFPKIGSSSLFSFFRCGGYKSTHFYCGKGGEVCAKCIDESVSAGLTPLAKCTESEVHTQIDNGVEFPQIEHLEKLVHGTNATFFLTFRSMEAWYRSLQNWPPDPQSMRLTNRLKMLNITGFQKGVGKDIWEFSEWFCNHVTRVREIVAQNPSHTLLEVDIEDPNMGELMENIFRVDKEKQCWKQVNVNHNIHADVNLSEVILSDYHVRKEKLLTGECFQARNDSVPLSLYRNLSKPFINLGFPKMGTSALHKYFKCGGLKSTHYICGEELVCTRCIEESIDAGLPPFELCPADVYAQIDNGIYFPQVERLEEILAGYNGTFFLTFRGMEAWYRSLCNWPPNTAYKRMSLRLKDLNITGFPKGIGRDVFEFGKWYCKHVERVRKLIAKNPSQTLVEVDIEDPNVGERMEDIFGIDKNCWEQQNVNAKLHPETKDGLADFFKRKQKDEKR</sequence>
<evidence type="ECO:0000256" key="1">
    <source>
        <dbReference type="SAM" id="MobiDB-lite"/>
    </source>
</evidence>
<dbReference type="HOGENOM" id="CLU_319727_0_0_1"/>
<feature type="region of interest" description="Disordered" evidence="1">
    <location>
        <begin position="350"/>
        <end position="422"/>
    </location>
</feature>
<dbReference type="SUPFAM" id="SSF52540">
    <property type="entry name" value="P-loop containing nucleoside triphosphate hydrolases"/>
    <property type="match status" value="1"/>
</dbReference>
<evidence type="ECO:0008006" key="4">
    <source>
        <dbReference type="Google" id="ProtNLM"/>
    </source>
</evidence>
<dbReference type="PaxDb" id="35128-Thaps8582"/>
<reference evidence="2 3" key="2">
    <citation type="journal article" date="2008" name="Nature">
        <title>The Phaeodactylum genome reveals the evolutionary history of diatom genomes.</title>
        <authorList>
            <person name="Bowler C."/>
            <person name="Allen A.E."/>
            <person name="Badger J.H."/>
            <person name="Grimwood J."/>
            <person name="Jabbari K."/>
            <person name="Kuo A."/>
            <person name="Maheswari U."/>
            <person name="Martens C."/>
            <person name="Maumus F."/>
            <person name="Otillar R.P."/>
            <person name="Rayko E."/>
            <person name="Salamov A."/>
            <person name="Vandepoele K."/>
            <person name="Beszteri B."/>
            <person name="Gruber A."/>
            <person name="Heijde M."/>
            <person name="Katinka M."/>
            <person name="Mock T."/>
            <person name="Valentin K."/>
            <person name="Verret F."/>
            <person name="Berges J.A."/>
            <person name="Brownlee C."/>
            <person name="Cadoret J.P."/>
            <person name="Chiovitti A."/>
            <person name="Choi C.J."/>
            <person name="Coesel S."/>
            <person name="De Martino A."/>
            <person name="Detter J.C."/>
            <person name="Durkin C."/>
            <person name="Falciatore A."/>
            <person name="Fournet J."/>
            <person name="Haruta M."/>
            <person name="Huysman M.J."/>
            <person name="Jenkins B.D."/>
            <person name="Jiroutova K."/>
            <person name="Jorgensen R.E."/>
            <person name="Joubert Y."/>
            <person name="Kaplan A."/>
            <person name="Kroger N."/>
            <person name="Kroth P.G."/>
            <person name="La Roche J."/>
            <person name="Lindquist E."/>
            <person name="Lommer M."/>
            <person name="Martin-Jezequel V."/>
            <person name="Lopez P.J."/>
            <person name="Lucas S."/>
            <person name="Mangogna M."/>
            <person name="McGinnis K."/>
            <person name="Medlin L.K."/>
            <person name="Montsant A."/>
            <person name="Oudot-Le Secq M.P."/>
            <person name="Napoli C."/>
            <person name="Obornik M."/>
            <person name="Parker M.S."/>
            <person name="Petit J.L."/>
            <person name="Porcel B.M."/>
            <person name="Poulsen N."/>
            <person name="Robison M."/>
            <person name="Rychlewski L."/>
            <person name="Rynearson T.A."/>
            <person name="Schmutz J."/>
            <person name="Shapiro H."/>
            <person name="Siaut M."/>
            <person name="Stanley M."/>
            <person name="Sussman M.R."/>
            <person name="Taylor A.R."/>
            <person name="Vardi A."/>
            <person name="von Dassow P."/>
            <person name="Vyverman W."/>
            <person name="Willis A."/>
            <person name="Wyrwicz L.S."/>
            <person name="Rokhsar D.S."/>
            <person name="Weissenbach J."/>
            <person name="Armbrust E.V."/>
            <person name="Green B.R."/>
            <person name="Van de Peer Y."/>
            <person name="Grigoriev I.V."/>
        </authorList>
    </citation>
    <scope>NUCLEOTIDE SEQUENCE [LARGE SCALE GENOMIC DNA]</scope>
    <source>
        <strain evidence="2 3">CCMP1335</strain>
    </source>
</reference>
<evidence type="ECO:0000313" key="2">
    <source>
        <dbReference type="EMBL" id="EED89933.1"/>
    </source>
</evidence>
<dbReference type="PANTHER" id="PTHR36978">
    <property type="entry name" value="P-LOOP CONTAINING NUCLEOTIDE TRIPHOSPHATE HYDROLASE"/>
    <property type="match status" value="1"/>
</dbReference>
<feature type="compositionally biased region" description="Acidic residues" evidence="1">
    <location>
        <begin position="386"/>
        <end position="421"/>
    </location>
</feature>
<name>B8C8T7_THAPS</name>
<protein>
    <recommendedName>
        <fullName evidence="4">Sulfotransferase domain-containing protein</fullName>
    </recommendedName>
</protein>
<dbReference type="KEGG" id="tps:THAPSDRAFT_8582"/>